<name>A0ABN3VP78_9PSEU</name>
<evidence type="ECO:0000313" key="3">
    <source>
        <dbReference type="EMBL" id="GAA2820896.1"/>
    </source>
</evidence>
<evidence type="ECO:0000256" key="1">
    <source>
        <dbReference type="SAM" id="MobiDB-lite"/>
    </source>
</evidence>
<sequence length="118" mass="13485">MDLIVLTFVAGFAVATLIFWPLLQKAQRRPVQPPPVPRTPKHRKTTQSSPVVVPRQTAPAEQEPKKKETAEPVVSIGYAPEAVEMPELPTDLFAKRYEARFNRTRRRLERLRAQVEES</sequence>
<dbReference type="EMBL" id="BAAAUX010000043">
    <property type="protein sequence ID" value="GAA2820896.1"/>
    <property type="molecule type" value="Genomic_DNA"/>
</dbReference>
<keyword evidence="2" id="KW-0812">Transmembrane</keyword>
<dbReference type="RefSeq" id="WP_344686235.1">
    <property type="nucleotide sequence ID" value="NZ_BAAAUX010000043.1"/>
</dbReference>
<evidence type="ECO:0000256" key="2">
    <source>
        <dbReference type="SAM" id="Phobius"/>
    </source>
</evidence>
<reference evidence="3 4" key="1">
    <citation type="journal article" date="2019" name="Int. J. Syst. Evol. Microbiol.">
        <title>The Global Catalogue of Microorganisms (GCM) 10K type strain sequencing project: providing services to taxonomists for standard genome sequencing and annotation.</title>
        <authorList>
            <consortium name="The Broad Institute Genomics Platform"/>
            <consortium name="The Broad Institute Genome Sequencing Center for Infectious Disease"/>
            <person name="Wu L."/>
            <person name="Ma J."/>
        </authorList>
    </citation>
    <scope>NUCLEOTIDE SEQUENCE [LARGE SCALE GENOMIC DNA]</scope>
    <source>
        <strain evidence="3 4">JCM 9383</strain>
    </source>
</reference>
<keyword evidence="2" id="KW-1133">Transmembrane helix</keyword>
<dbReference type="Proteomes" id="UP001500979">
    <property type="component" value="Unassembled WGS sequence"/>
</dbReference>
<keyword evidence="4" id="KW-1185">Reference proteome</keyword>
<evidence type="ECO:0000313" key="4">
    <source>
        <dbReference type="Proteomes" id="UP001500979"/>
    </source>
</evidence>
<gene>
    <name evidence="3" type="ORF">GCM10010470_65210</name>
</gene>
<feature type="transmembrane region" description="Helical" evidence="2">
    <location>
        <begin position="6"/>
        <end position="23"/>
    </location>
</feature>
<feature type="region of interest" description="Disordered" evidence="1">
    <location>
        <begin position="27"/>
        <end position="72"/>
    </location>
</feature>
<comment type="caution">
    <text evidence="3">The sequence shown here is derived from an EMBL/GenBank/DDBJ whole genome shotgun (WGS) entry which is preliminary data.</text>
</comment>
<keyword evidence="2" id="KW-0472">Membrane</keyword>
<organism evidence="3 4">
    <name type="scientific">Saccharopolyspora taberi</name>
    <dbReference type="NCBI Taxonomy" id="60895"/>
    <lineage>
        <taxon>Bacteria</taxon>
        <taxon>Bacillati</taxon>
        <taxon>Actinomycetota</taxon>
        <taxon>Actinomycetes</taxon>
        <taxon>Pseudonocardiales</taxon>
        <taxon>Pseudonocardiaceae</taxon>
        <taxon>Saccharopolyspora</taxon>
    </lineage>
</organism>
<proteinExistence type="predicted"/>
<accession>A0ABN3VP78</accession>
<protein>
    <submittedName>
        <fullName evidence="3">Uncharacterized protein</fullName>
    </submittedName>
</protein>